<keyword evidence="3" id="KW-0808">Transferase</keyword>
<evidence type="ECO:0000259" key="4">
    <source>
        <dbReference type="Pfam" id="PF06722"/>
    </source>
</evidence>
<dbReference type="Gene3D" id="3.40.50.2000">
    <property type="entry name" value="Glycogen Phosphorylase B"/>
    <property type="match status" value="2"/>
</dbReference>
<accession>A0ABT0G939</accession>
<dbReference type="Pfam" id="PF06722">
    <property type="entry name" value="EryCIII-like_C"/>
    <property type="match status" value="1"/>
</dbReference>
<evidence type="ECO:0000259" key="5">
    <source>
        <dbReference type="Pfam" id="PF21036"/>
    </source>
</evidence>
<reference evidence="6 7" key="1">
    <citation type="submission" date="2022-04" db="EMBL/GenBank/DDBJ databases">
        <title>Genome draft of Actinomadura sp. ATCC 31491.</title>
        <authorList>
            <person name="Shi X."/>
            <person name="Du Y."/>
        </authorList>
    </citation>
    <scope>NUCLEOTIDE SEQUENCE [LARGE SCALE GENOMIC DNA]</scope>
    <source>
        <strain evidence="6 7">ATCC 31491</strain>
    </source>
</reference>
<sequence length="380" mass="39886">MRFLLTTAPMHGHLMQLVPTAWALRAAGHEVLVAAPAGFDPAVAAAGLPAAVVSPAVSMEQMIGRDRDGVPVPWPADPAAKIARSGRGFARLAARTLPGLRALVRSWRPDLLVCEPTEYAGPLAAAAARLPWVEQWWGLALDPGYRRAAAEELAPELDLLGLPGLPTPDLVLDVFPPSLQAEGVPPRRLMRHVPYNGSAVLPAWVHEPRDRPRVSVTFGSVMPAFAARLLARAVTALDRLGAEILLAAAPEVVRELGELPRSVRSAGWLPLSAVLPGCDLSVHHGGPGSTLASFAARLPQLIVPGASDTPAYARLVRERGAGLSCTPDDLECDAFAASCRALLRDDSPRRAAAAVAAEMSAMPAPSELVPTLTALAGAAR</sequence>
<dbReference type="InterPro" id="IPR048284">
    <property type="entry name" value="EryCIII-like_N"/>
</dbReference>
<feature type="domain" description="Erythromycin biosynthesis protein CIII-like N-terminal" evidence="5">
    <location>
        <begin position="22"/>
        <end position="219"/>
    </location>
</feature>
<evidence type="ECO:0000313" key="6">
    <source>
        <dbReference type="EMBL" id="MCK2221108.1"/>
    </source>
</evidence>
<gene>
    <name evidence="6" type="ORF">MF672_046000</name>
</gene>
<organism evidence="6 7">
    <name type="scientific">Actinomadura luzonensis</name>
    <dbReference type="NCBI Taxonomy" id="2805427"/>
    <lineage>
        <taxon>Bacteria</taxon>
        <taxon>Bacillati</taxon>
        <taxon>Actinomycetota</taxon>
        <taxon>Actinomycetes</taxon>
        <taxon>Streptosporangiales</taxon>
        <taxon>Thermomonosporaceae</taxon>
        <taxon>Actinomadura</taxon>
    </lineage>
</organism>
<comment type="caution">
    <text evidence="6">The sequence shown here is derived from an EMBL/GenBank/DDBJ whole genome shotgun (WGS) entry which is preliminary data.</text>
</comment>
<dbReference type="PANTHER" id="PTHR48050">
    <property type="entry name" value="STEROL 3-BETA-GLUCOSYLTRANSFERASE"/>
    <property type="match status" value="1"/>
</dbReference>
<dbReference type="InterPro" id="IPR002213">
    <property type="entry name" value="UDP_glucos_trans"/>
</dbReference>
<dbReference type="EMBL" id="JAKRKC020000003">
    <property type="protein sequence ID" value="MCK2221108.1"/>
    <property type="molecule type" value="Genomic_DNA"/>
</dbReference>
<dbReference type="InterPro" id="IPR010610">
    <property type="entry name" value="EryCIII-like_C"/>
</dbReference>
<dbReference type="RefSeq" id="WP_242376878.1">
    <property type="nucleotide sequence ID" value="NZ_JAKRKC020000003.1"/>
</dbReference>
<evidence type="ECO:0000256" key="3">
    <source>
        <dbReference type="ARBA" id="ARBA00022679"/>
    </source>
</evidence>
<evidence type="ECO:0000256" key="1">
    <source>
        <dbReference type="ARBA" id="ARBA00006962"/>
    </source>
</evidence>
<dbReference type="InterPro" id="IPR050426">
    <property type="entry name" value="Glycosyltransferase_28"/>
</dbReference>
<keyword evidence="7" id="KW-1185">Reference proteome</keyword>
<name>A0ABT0G939_9ACTN</name>
<dbReference type="SUPFAM" id="SSF53756">
    <property type="entry name" value="UDP-Glycosyltransferase/glycogen phosphorylase"/>
    <property type="match status" value="1"/>
</dbReference>
<protein>
    <submittedName>
        <fullName evidence="6">DUF1205 domain-containing protein</fullName>
    </submittedName>
</protein>
<feature type="domain" description="Erythromycin biosynthesis protein CIII-like C-terminal" evidence="4">
    <location>
        <begin position="234"/>
        <end position="375"/>
    </location>
</feature>
<proteinExistence type="inferred from homology"/>
<dbReference type="Proteomes" id="UP001317259">
    <property type="component" value="Unassembled WGS sequence"/>
</dbReference>
<keyword evidence="2" id="KW-0328">Glycosyltransferase</keyword>
<dbReference type="PANTHER" id="PTHR48050:SF13">
    <property type="entry name" value="STEROL 3-BETA-GLUCOSYLTRANSFERASE UGT80A2"/>
    <property type="match status" value="1"/>
</dbReference>
<dbReference type="Pfam" id="PF21036">
    <property type="entry name" value="EryCIII-like_N"/>
    <property type="match status" value="1"/>
</dbReference>
<evidence type="ECO:0000256" key="2">
    <source>
        <dbReference type="ARBA" id="ARBA00022676"/>
    </source>
</evidence>
<evidence type="ECO:0000313" key="7">
    <source>
        <dbReference type="Proteomes" id="UP001317259"/>
    </source>
</evidence>
<comment type="similarity">
    <text evidence="1">Belongs to the glycosyltransferase 28 family.</text>
</comment>
<dbReference type="CDD" id="cd03784">
    <property type="entry name" value="GT1_Gtf-like"/>
    <property type="match status" value="1"/>
</dbReference>